<dbReference type="EMBL" id="CP060635">
    <property type="protein sequence ID" value="QNM09333.1"/>
    <property type="molecule type" value="Genomic_DNA"/>
</dbReference>
<sequence>MRSLKDLKPGEKAVVAELHMEGGMRRRLQDIGLIKGTAVECLGRSPGGDPSAYLIRGAVIAIREEDSASIFIC</sequence>
<dbReference type="PANTHER" id="PTHR42954:SF2">
    <property type="entry name" value="FE(2+) TRANSPORT PROTEIN A"/>
    <property type="match status" value="1"/>
</dbReference>
<evidence type="ECO:0000259" key="2">
    <source>
        <dbReference type="SMART" id="SM00899"/>
    </source>
</evidence>
<organism evidence="3 4">
    <name type="scientific">Wansuia hejianensis</name>
    <dbReference type="NCBI Taxonomy" id="2763667"/>
    <lineage>
        <taxon>Bacteria</taxon>
        <taxon>Bacillati</taxon>
        <taxon>Bacillota</taxon>
        <taxon>Clostridia</taxon>
        <taxon>Lachnospirales</taxon>
        <taxon>Lachnospiraceae</taxon>
        <taxon>Wansuia</taxon>
    </lineage>
</organism>
<dbReference type="Proteomes" id="UP000515860">
    <property type="component" value="Chromosome"/>
</dbReference>
<evidence type="ECO:0000313" key="3">
    <source>
        <dbReference type="EMBL" id="QNM09333.1"/>
    </source>
</evidence>
<dbReference type="RefSeq" id="WP_118646001.1">
    <property type="nucleotide sequence ID" value="NZ_CP060635.1"/>
</dbReference>
<dbReference type="InterPro" id="IPR007167">
    <property type="entry name" value="Fe-transptr_FeoA-like"/>
</dbReference>
<feature type="domain" description="Ferrous iron transporter FeoA-like" evidence="2">
    <location>
        <begin position="2"/>
        <end position="73"/>
    </location>
</feature>
<evidence type="ECO:0000256" key="1">
    <source>
        <dbReference type="ARBA" id="ARBA00023004"/>
    </source>
</evidence>
<keyword evidence="4" id="KW-1185">Reference proteome</keyword>
<dbReference type="KEGG" id="whj:H9Q79_03325"/>
<keyword evidence="1" id="KW-0408">Iron</keyword>
<dbReference type="SUPFAM" id="SSF50037">
    <property type="entry name" value="C-terminal domain of transcriptional repressors"/>
    <property type="match status" value="1"/>
</dbReference>
<name>A0A7G9GEV1_9FIRM</name>
<dbReference type="Gene3D" id="2.30.30.90">
    <property type="match status" value="1"/>
</dbReference>
<dbReference type="InterPro" id="IPR008988">
    <property type="entry name" value="Transcriptional_repressor_C"/>
</dbReference>
<proteinExistence type="predicted"/>
<dbReference type="Pfam" id="PF04023">
    <property type="entry name" value="FeoA"/>
    <property type="match status" value="1"/>
</dbReference>
<dbReference type="GO" id="GO:0046914">
    <property type="term" value="F:transition metal ion binding"/>
    <property type="evidence" value="ECO:0007669"/>
    <property type="project" value="InterPro"/>
</dbReference>
<gene>
    <name evidence="3" type="ORF">H9Q79_03325</name>
</gene>
<dbReference type="InterPro" id="IPR038157">
    <property type="entry name" value="FeoA_core_dom"/>
</dbReference>
<dbReference type="SMART" id="SM00899">
    <property type="entry name" value="FeoA"/>
    <property type="match status" value="1"/>
</dbReference>
<reference evidence="3 4" key="1">
    <citation type="submission" date="2020-08" db="EMBL/GenBank/DDBJ databases">
        <authorList>
            <person name="Liu C."/>
            <person name="Sun Q."/>
        </authorList>
    </citation>
    <scope>NUCLEOTIDE SEQUENCE [LARGE SCALE GENOMIC DNA]</scope>
    <source>
        <strain evidence="3 4">NSJ-29</strain>
    </source>
</reference>
<protein>
    <submittedName>
        <fullName evidence="3">Ferrous iron transport protein A</fullName>
    </submittedName>
</protein>
<dbReference type="InterPro" id="IPR052713">
    <property type="entry name" value="FeoA"/>
</dbReference>
<dbReference type="PANTHER" id="PTHR42954">
    <property type="entry name" value="FE(2+) TRANSPORT PROTEIN A"/>
    <property type="match status" value="1"/>
</dbReference>
<accession>A0A7G9GEV1</accession>
<dbReference type="AlphaFoldDB" id="A0A7G9GEV1"/>
<evidence type="ECO:0000313" key="4">
    <source>
        <dbReference type="Proteomes" id="UP000515860"/>
    </source>
</evidence>